<keyword evidence="1" id="KW-1133">Transmembrane helix</keyword>
<dbReference type="EMBL" id="CP124690">
    <property type="protein sequence ID" value="WGX77619.1"/>
    <property type="molecule type" value="Genomic_DNA"/>
</dbReference>
<keyword evidence="2" id="KW-0614">Plasmid</keyword>
<reference evidence="2 3" key="1">
    <citation type="submission" date="2023-04" db="EMBL/GenBank/DDBJ databases">
        <title>Bacteria Genome Submission.</title>
        <authorList>
            <person name="Isaac P."/>
        </authorList>
    </citation>
    <scope>NUCLEOTIDE SEQUENCE [LARGE SCALE GENOMIC DNA]</scope>
    <source>
        <strain evidence="2 3">SampleS7P1</strain>
        <plasmid evidence="2 3">unnamed5</plasmid>
    </source>
</reference>
<accession>A0ABY8R7U9</accession>
<sequence>MEVSKNNNSYKVTSILLIVYLFILTFLIVFKMGVAVSGKEVLT</sequence>
<feature type="transmembrane region" description="Helical" evidence="1">
    <location>
        <begin position="12"/>
        <end position="30"/>
    </location>
</feature>
<geneLocation type="plasmid" evidence="2 3">
    <name>unnamed5</name>
</geneLocation>
<protein>
    <submittedName>
        <fullName evidence="2">Uncharacterized protein</fullName>
    </submittedName>
</protein>
<organism evidence="2 3">
    <name type="scientific">Paraclostridium bifermentans</name>
    <name type="common">Clostridium bifermentans</name>
    <dbReference type="NCBI Taxonomy" id="1490"/>
    <lineage>
        <taxon>Bacteria</taxon>
        <taxon>Bacillati</taxon>
        <taxon>Bacillota</taxon>
        <taxon>Clostridia</taxon>
        <taxon>Peptostreptococcales</taxon>
        <taxon>Peptostreptococcaceae</taxon>
        <taxon>Paraclostridium</taxon>
    </lineage>
</organism>
<evidence type="ECO:0000256" key="1">
    <source>
        <dbReference type="SAM" id="Phobius"/>
    </source>
</evidence>
<proteinExistence type="predicted"/>
<dbReference type="Proteomes" id="UP001239169">
    <property type="component" value="Plasmid unnamed5"/>
</dbReference>
<evidence type="ECO:0000313" key="2">
    <source>
        <dbReference type="EMBL" id="WGX77619.1"/>
    </source>
</evidence>
<keyword evidence="3" id="KW-1185">Reference proteome</keyword>
<keyword evidence="1" id="KW-0812">Transmembrane</keyword>
<keyword evidence="1" id="KW-0472">Membrane</keyword>
<name>A0ABY8R7U9_PARBF</name>
<gene>
    <name evidence="2" type="ORF">QJS64_20830</name>
</gene>
<evidence type="ECO:0000313" key="3">
    <source>
        <dbReference type="Proteomes" id="UP001239169"/>
    </source>
</evidence>